<feature type="region of interest" description="Disordered" evidence="5">
    <location>
        <begin position="527"/>
        <end position="569"/>
    </location>
</feature>
<comment type="pathway">
    <text evidence="1">Protein modification; protein ubiquitination.</text>
</comment>
<keyword evidence="2" id="KW-0677">Repeat</keyword>
<dbReference type="Pfam" id="PF00651">
    <property type="entry name" value="BTB"/>
    <property type="match status" value="2"/>
</dbReference>
<accession>A0AAW1SML6</accession>
<feature type="domain" description="BTB" evidence="6">
    <location>
        <begin position="326"/>
        <end position="398"/>
    </location>
</feature>
<evidence type="ECO:0000256" key="4">
    <source>
        <dbReference type="PROSITE-ProRule" id="PRU00023"/>
    </source>
</evidence>
<dbReference type="PANTHER" id="PTHR46231:SF1">
    <property type="entry name" value="ANKYRIN REPEAT AND BTB_POZ DOMAIN-CONTAINING PROTEIN 1"/>
    <property type="match status" value="1"/>
</dbReference>
<dbReference type="Pfam" id="PF12796">
    <property type="entry name" value="Ank_2"/>
    <property type="match status" value="1"/>
</dbReference>
<dbReference type="InterPro" id="IPR011333">
    <property type="entry name" value="SKP1/BTB/POZ_sf"/>
</dbReference>
<evidence type="ECO:0000256" key="1">
    <source>
        <dbReference type="ARBA" id="ARBA00004906"/>
    </source>
</evidence>
<dbReference type="PROSITE" id="PS50088">
    <property type="entry name" value="ANK_REPEAT"/>
    <property type="match status" value="1"/>
</dbReference>
<evidence type="ECO:0000313" key="8">
    <source>
        <dbReference type="Proteomes" id="UP001485043"/>
    </source>
</evidence>
<dbReference type="PANTHER" id="PTHR46231">
    <property type="entry name" value="ANKYRIN REPEAT AND BTB/POZ DOMAIN-CONTAINING PROTEIN 1"/>
    <property type="match status" value="1"/>
</dbReference>
<keyword evidence="3 4" id="KW-0040">ANK repeat</keyword>
<keyword evidence="8" id="KW-1185">Reference proteome</keyword>
<dbReference type="GO" id="GO:0005737">
    <property type="term" value="C:cytoplasm"/>
    <property type="evidence" value="ECO:0007669"/>
    <property type="project" value="TreeGrafter"/>
</dbReference>
<dbReference type="SMART" id="SM00225">
    <property type="entry name" value="BTB"/>
    <property type="match status" value="2"/>
</dbReference>
<dbReference type="GO" id="GO:0000151">
    <property type="term" value="C:ubiquitin ligase complex"/>
    <property type="evidence" value="ECO:0007669"/>
    <property type="project" value="TreeGrafter"/>
</dbReference>
<dbReference type="InterPro" id="IPR000210">
    <property type="entry name" value="BTB/POZ_dom"/>
</dbReference>
<feature type="compositionally biased region" description="Low complexity" evidence="5">
    <location>
        <begin position="540"/>
        <end position="562"/>
    </location>
</feature>
<dbReference type="Proteomes" id="UP001485043">
    <property type="component" value="Unassembled WGS sequence"/>
</dbReference>
<evidence type="ECO:0000256" key="5">
    <source>
        <dbReference type="SAM" id="MobiDB-lite"/>
    </source>
</evidence>
<name>A0AAW1SML6_9CHLO</name>
<dbReference type="InterPro" id="IPR044515">
    <property type="entry name" value="ABTB1"/>
</dbReference>
<dbReference type="Gene3D" id="1.25.40.20">
    <property type="entry name" value="Ankyrin repeat-containing domain"/>
    <property type="match status" value="1"/>
</dbReference>
<dbReference type="InterPro" id="IPR036770">
    <property type="entry name" value="Ankyrin_rpt-contain_sf"/>
</dbReference>
<dbReference type="Gene3D" id="3.30.710.10">
    <property type="entry name" value="Potassium Channel Kv1.1, Chain A"/>
    <property type="match status" value="2"/>
</dbReference>
<dbReference type="SUPFAM" id="SSF54695">
    <property type="entry name" value="POZ domain"/>
    <property type="match status" value="2"/>
</dbReference>
<dbReference type="AlphaFoldDB" id="A0AAW1SML6"/>
<feature type="repeat" description="ANK" evidence="4">
    <location>
        <begin position="36"/>
        <end position="68"/>
    </location>
</feature>
<dbReference type="PROSITE" id="PS50097">
    <property type="entry name" value="BTB"/>
    <property type="match status" value="1"/>
</dbReference>
<evidence type="ECO:0000259" key="6">
    <source>
        <dbReference type="PROSITE" id="PS50097"/>
    </source>
</evidence>
<organism evidence="7 8">
    <name type="scientific">Apatococcus fuscideae</name>
    <dbReference type="NCBI Taxonomy" id="2026836"/>
    <lineage>
        <taxon>Eukaryota</taxon>
        <taxon>Viridiplantae</taxon>
        <taxon>Chlorophyta</taxon>
        <taxon>core chlorophytes</taxon>
        <taxon>Trebouxiophyceae</taxon>
        <taxon>Chlorellales</taxon>
        <taxon>Chlorellaceae</taxon>
        <taxon>Apatococcus</taxon>
    </lineage>
</organism>
<evidence type="ECO:0000313" key="7">
    <source>
        <dbReference type="EMBL" id="KAK9849397.1"/>
    </source>
</evidence>
<sequence>MAVEYDIFSAVRHGDFERVQYLVEIQGCQLQQHDDWSATPLYYASLTGHEKLVKYLLKRGARCEQKTYDGERILYAALTDDIRRLLLDEGFQRQEARRFDLYLEFVEDCFNRPSSFPDIKILAGEALLSVHQCVLAARCPALCTWVMDQWQRLGDGAVVCPPTVNATALHSLLKWTYNCCLAVPGESVEACQALCRAVSLHELADSLGREAEGQGDMSWSPMRDEFTSVLVEPPRKEIKRQMQRDFGKLVAAAGTSFRFPLSPSTAAADELSAMPQPFLEADTNSAAERAAGAVTSVSAGSSQIAFEAPDDGWQQAMPQNDTASSQNVKLTVDRAVFHCHRMFLCGRSEYFATMLTSGFAEAQQASQGLLQLSLQDTDPMVVAAALHWVYTDEVDANLDGEVLLQVMQLADRTLMEGLKSRCAMLLHPFVTPVIALPLLQQAMEMDNDRLSESCIKCIAAHLLELAPQPLFASLVQASSGTVRDRQETDTVPLVDDLRYHLEQLHGDGELSSGDDDDADAIFPTLEQMSSASTTDGSMKLSSMGGSPQSSQPHQLPQSHSQGRVLSERRQKLAMLEQVLDDLGIEA</sequence>
<evidence type="ECO:0000256" key="3">
    <source>
        <dbReference type="ARBA" id="ARBA00023043"/>
    </source>
</evidence>
<protein>
    <recommendedName>
        <fullName evidence="6">BTB domain-containing protein</fullName>
    </recommendedName>
</protein>
<feature type="compositionally biased region" description="Polar residues" evidence="5">
    <location>
        <begin position="527"/>
        <end position="536"/>
    </location>
</feature>
<dbReference type="PROSITE" id="PS50297">
    <property type="entry name" value="ANK_REP_REGION"/>
    <property type="match status" value="1"/>
</dbReference>
<gene>
    <name evidence="7" type="ORF">WJX84_010711</name>
</gene>
<dbReference type="InterPro" id="IPR002110">
    <property type="entry name" value="Ankyrin_rpt"/>
</dbReference>
<comment type="caution">
    <text evidence="7">The sequence shown here is derived from an EMBL/GenBank/DDBJ whole genome shotgun (WGS) entry which is preliminary data.</text>
</comment>
<evidence type="ECO:0000256" key="2">
    <source>
        <dbReference type="ARBA" id="ARBA00022737"/>
    </source>
</evidence>
<proteinExistence type="predicted"/>
<reference evidence="7 8" key="1">
    <citation type="journal article" date="2024" name="Nat. Commun.">
        <title>Phylogenomics reveals the evolutionary origins of lichenization in chlorophyte algae.</title>
        <authorList>
            <person name="Puginier C."/>
            <person name="Libourel C."/>
            <person name="Otte J."/>
            <person name="Skaloud P."/>
            <person name="Haon M."/>
            <person name="Grisel S."/>
            <person name="Petersen M."/>
            <person name="Berrin J.G."/>
            <person name="Delaux P.M."/>
            <person name="Dal Grande F."/>
            <person name="Keller J."/>
        </authorList>
    </citation>
    <scope>NUCLEOTIDE SEQUENCE [LARGE SCALE GENOMIC DNA]</scope>
    <source>
        <strain evidence="7 8">SAG 2523</strain>
    </source>
</reference>
<dbReference type="SUPFAM" id="SSF48403">
    <property type="entry name" value="Ankyrin repeat"/>
    <property type="match status" value="1"/>
</dbReference>
<dbReference type="EMBL" id="JALJOV010001342">
    <property type="protein sequence ID" value="KAK9849397.1"/>
    <property type="molecule type" value="Genomic_DNA"/>
</dbReference>